<feature type="non-terminal residue" evidence="3">
    <location>
        <position position="1"/>
    </location>
</feature>
<dbReference type="GO" id="GO:0016020">
    <property type="term" value="C:membrane"/>
    <property type="evidence" value="ECO:0007669"/>
    <property type="project" value="InterPro"/>
</dbReference>
<keyword evidence="4" id="KW-1185">Reference proteome</keyword>
<proteinExistence type="predicted"/>
<comment type="caution">
    <text evidence="3">The sequence shown here is derived from an EMBL/GenBank/DDBJ whole genome shotgun (WGS) entry which is preliminary data.</text>
</comment>
<reference evidence="3 4" key="1">
    <citation type="submission" date="2023-11" db="EMBL/GenBank/DDBJ databases">
        <title>Halocaridina rubra genome assembly.</title>
        <authorList>
            <person name="Smith C."/>
        </authorList>
    </citation>
    <scope>NUCLEOTIDE SEQUENCE [LARGE SCALE GENOMIC DNA]</scope>
    <source>
        <strain evidence="3">EP-1</strain>
        <tissue evidence="3">Whole</tissue>
    </source>
</reference>
<feature type="non-terminal residue" evidence="3">
    <location>
        <position position="92"/>
    </location>
</feature>
<evidence type="ECO:0000259" key="2">
    <source>
        <dbReference type="Pfam" id="PF02931"/>
    </source>
</evidence>
<dbReference type="GO" id="GO:0005230">
    <property type="term" value="F:extracellular ligand-gated monoatomic ion channel activity"/>
    <property type="evidence" value="ECO:0007669"/>
    <property type="project" value="InterPro"/>
</dbReference>
<protein>
    <recommendedName>
        <fullName evidence="2">Neurotransmitter-gated ion-channel ligand-binding domain-containing protein</fullName>
    </recommendedName>
</protein>
<organism evidence="3 4">
    <name type="scientific">Halocaridina rubra</name>
    <name type="common">Hawaiian red shrimp</name>
    <dbReference type="NCBI Taxonomy" id="373956"/>
    <lineage>
        <taxon>Eukaryota</taxon>
        <taxon>Metazoa</taxon>
        <taxon>Ecdysozoa</taxon>
        <taxon>Arthropoda</taxon>
        <taxon>Crustacea</taxon>
        <taxon>Multicrustacea</taxon>
        <taxon>Malacostraca</taxon>
        <taxon>Eumalacostraca</taxon>
        <taxon>Eucarida</taxon>
        <taxon>Decapoda</taxon>
        <taxon>Pleocyemata</taxon>
        <taxon>Caridea</taxon>
        <taxon>Atyoidea</taxon>
        <taxon>Atyidae</taxon>
        <taxon>Halocaridina</taxon>
    </lineage>
</organism>
<sequence length="92" mass="10539">LAAGSVNDGPLEFSDIMPDNPRDYDKMAPPKGGNEPTTVYFHVTVMSLDSIDESSMTYAADIFFAQSWKDWRLRLPDNMTHEYRLLPVNWLK</sequence>
<name>A0AAN9A9V5_HALRR</name>
<dbReference type="AlphaFoldDB" id="A0AAN9A9V5"/>
<dbReference type="Gene3D" id="2.70.170.10">
    <property type="entry name" value="Neurotransmitter-gated ion-channel ligand-binding domain"/>
    <property type="match status" value="1"/>
</dbReference>
<feature type="domain" description="Neurotransmitter-gated ion-channel ligand-binding" evidence="2">
    <location>
        <begin position="22"/>
        <end position="78"/>
    </location>
</feature>
<feature type="region of interest" description="Disordered" evidence="1">
    <location>
        <begin position="1"/>
        <end position="31"/>
    </location>
</feature>
<dbReference type="Proteomes" id="UP001381693">
    <property type="component" value="Unassembled WGS sequence"/>
</dbReference>
<dbReference type="InterPro" id="IPR036734">
    <property type="entry name" value="Neur_chan_lig-bd_sf"/>
</dbReference>
<evidence type="ECO:0000313" key="3">
    <source>
        <dbReference type="EMBL" id="KAK7079958.1"/>
    </source>
</evidence>
<dbReference type="SUPFAM" id="SSF63712">
    <property type="entry name" value="Nicotinic receptor ligand binding domain-like"/>
    <property type="match status" value="1"/>
</dbReference>
<accession>A0AAN9A9V5</accession>
<dbReference type="Pfam" id="PF02931">
    <property type="entry name" value="Neur_chan_LBD"/>
    <property type="match status" value="1"/>
</dbReference>
<dbReference type="InterPro" id="IPR006202">
    <property type="entry name" value="Neur_chan_lig-bd"/>
</dbReference>
<evidence type="ECO:0000256" key="1">
    <source>
        <dbReference type="SAM" id="MobiDB-lite"/>
    </source>
</evidence>
<evidence type="ECO:0000313" key="4">
    <source>
        <dbReference type="Proteomes" id="UP001381693"/>
    </source>
</evidence>
<gene>
    <name evidence="3" type="ORF">SK128_021374</name>
</gene>
<dbReference type="EMBL" id="JAXCGZ010006238">
    <property type="protein sequence ID" value="KAK7079958.1"/>
    <property type="molecule type" value="Genomic_DNA"/>
</dbReference>